<comment type="catalytic activity">
    <reaction evidence="1">
        <text>ATP + H2O = ADP + phosphate + H(+)</text>
        <dbReference type="Rhea" id="RHEA:13065"/>
        <dbReference type="ChEBI" id="CHEBI:15377"/>
        <dbReference type="ChEBI" id="CHEBI:15378"/>
        <dbReference type="ChEBI" id="CHEBI:30616"/>
        <dbReference type="ChEBI" id="CHEBI:43474"/>
        <dbReference type="ChEBI" id="CHEBI:456216"/>
        <dbReference type="EC" id="5.6.2.3"/>
    </reaction>
</comment>
<evidence type="ECO:0000256" key="1">
    <source>
        <dbReference type="RuleBase" id="RU363044"/>
    </source>
</evidence>
<dbReference type="Pfam" id="PF05970">
    <property type="entry name" value="PIF1"/>
    <property type="match status" value="1"/>
</dbReference>
<dbReference type="InterPro" id="IPR010285">
    <property type="entry name" value="DNA_helicase_pif1-like_DEAD"/>
</dbReference>
<feature type="domain" description="DNA helicase Pif1-like DEAD-box helicase" evidence="2">
    <location>
        <begin position="46"/>
        <end position="150"/>
    </location>
</feature>
<evidence type="ECO:0000313" key="4">
    <source>
        <dbReference type="Proteomes" id="UP000054107"/>
    </source>
</evidence>
<dbReference type="GO" id="GO:0043139">
    <property type="term" value="F:5'-3' DNA helicase activity"/>
    <property type="evidence" value="ECO:0007669"/>
    <property type="project" value="UniProtKB-EC"/>
</dbReference>
<dbReference type="InterPro" id="IPR051055">
    <property type="entry name" value="PIF1_helicase"/>
</dbReference>
<dbReference type="GO" id="GO:0000723">
    <property type="term" value="P:telomere maintenance"/>
    <property type="evidence" value="ECO:0007669"/>
    <property type="project" value="InterPro"/>
</dbReference>
<evidence type="ECO:0000313" key="3">
    <source>
        <dbReference type="EMBL" id="CEP13326.1"/>
    </source>
</evidence>
<keyword evidence="4" id="KW-1185">Reference proteome</keyword>
<name>A0A0B7NEF7_9FUNG</name>
<dbReference type="EC" id="5.6.2.3" evidence="1"/>
<gene>
    <name evidence="3" type="primary">PARPA_07387.1 scaffold 27610</name>
</gene>
<dbReference type="AlphaFoldDB" id="A0A0B7NEF7"/>
<keyword evidence="1" id="KW-0233">DNA recombination</keyword>
<keyword evidence="1" id="KW-0227">DNA damage</keyword>
<dbReference type="GO" id="GO:0016887">
    <property type="term" value="F:ATP hydrolysis activity"/>
    <property type="evidence" value="ECO:0007669"/>
    <property type="project" value="RHEA"/>
</dbReference>
<keyword evidence="1" id="KW-0547">Nucleotide-binding</keyword>
<reference evidence="3 4" key="1">
    <citation type="submission" date="2014-09" db="EMBL/GenBank/DDBJ databases">
        <authorList>
            <person name="Ellenberger Sabrina"/>
        </authorList>
    </citation>
    <scope>NUCLEOTIDE SEQUENCE [LARGE SCALE GENOMIC DNA]</scope>
    <source>
        <strain evidence="3 4">CBS 412.66</strain>
    </source>
</reference>
<dbReference type="PANTHER" id="PTHR47642:SF5">
    <property type="entry name" value="ATP-DEPENDENT DNA HELICASE"/>
    <property type="match status" value="1"/>
</dbReference>
<protein>
    <recommendedName>
        <fullName evidence="1">ATP-dependent DNA helicase</fullName>
        <ecNumber evidence="1">5.6.2.3</ecNumber>
    </recommendedName>
</protein>
<organism evidence="3 4">
    <name type="scientific">Parasitella parasitica</name>
    <dbReference type="NCBI Taxonomy" id="35722"/>
    <lineage>
        <taxon>Eukaryota</taxon>
        <taxon>Fungi</taxon>
        <taxon>Fungi incertae sedis</taxon>
        <taxon>Mucoromycota</taxon>
        <taxon>Mucoromycotina</taxon>
        <taxon>Mucoromycetes</taxon>
        <taxon>Mucorales</taxon>
        <taxon>Mucorineae</taxon>
        <taxon>Mucoraceae</taxon>
        <taxon>Parasitella</taxon>
    </lineage>
</organism>
<accession>A0A0B7NEF7</accession>
<dbReference type="GO" id="GO:0005524">
    <property type="term" value="F:ATP binding"/>
    <property type="evidence" value="ECO:0007669"/>
    <property type="project" value="UniProtKB-KW"/>
</dbReference>
<keyword evidence="1" id="KW-0347">Helicase</keyword>
<dbReference type="Gene3D" id="3.40.50.300">
    <property type="entry name" value="P-loop containing nucleotide triphosphate hydrolases"/>
    <property type="match status" value="1"/>
</dbReference>
<dbReference type="SUPFAM" id="SSF52540">
    <property type="entry name" value="P-loop containing nucleoside triphosphate hydrolases"/>
    <property type="match status" value="1"/>
</dbReference>
<evidence type="ECO:0000259" key="2">
    <source>
        <dbReference type="Pfam" id="PF05970"/>
    </source>
</evidence>
<comment type="cofactor">
    <cofactor evidence="1">
        <name>Mg(2+)</name>
        <dbReference type="ChEBI" id="CHEBI:18420"/>
    </cofactor>
</comment>
<dbReference type="PANTHER" id="PTHR47642">
    <property type="entry name" value="ATP-DEPENDENT DNA HELICASE"/>
    <property type="match status" value="1"/>
</dbReference>
<dbReference type="GO" id="GO:0006281">
    <property type="term" value="P:DNA repair"/>
    <property type="evidence" value="ECO:0007669"/>
    <property type="project" value="UniProtKB-KW"/>
</dbReference>
<sequence>MASLNTKQRDIVSHVADHARHGNVLCIKLTKLYDLQRDRDLSSVSALLTGTTGKASYNIGGQTIHSTLSFSNCRWRGIERLSDDVANSMCVALHSLKVLIIDEVGIRSAKQFSFVHHRLQDIFHTDIPFGGINVILVGDFVKLRPIIATSIYTPSTYSIYSGCGEFGLNTEFLYRLYSIVCLMEIMRQRDDVP</sequence>
<dbReference type="GO" id="GO:0006310">
    <property type="term" value="P:DNA recombination"/>
    <property type="evidence" value="ECO:0007669"/>
    <property type="project" value="UniProtKB-KW"/>
</dbReference>
<dbReference type="STRING" id="35722.A0A0B7NEF7"/>
<keyword evidence="1" id="KW-0378">Hydrolase</keyword>
<dbReference type="Proteomes" id="UP000054107">
    <property type="component" value="Unassembled WGS sequence"/>
</dbReference>
<dbReference type="OrthoDB" id="2288986at2759"/>
<dbReference type="EMBL" id="LN729571">
    <property type="protein sequence ID" value="CEP13326.1"/>
    <property type="molecule type" value="Genomic_DNA"/>
</dbReference>
<dbReference type="InterPro" id="IPR027417">
    <property type="entry name" value="P-loop_NTPase"/>
</dbReference>
<keyword evidence="1" id="KW-0234">DNA repair</keyword>
<keyword evidence="1" id="KW-0067">ATP-binding</keyword>
<comment type="similarity">
    <text evidence="1">Belongs to the helicase family.</text>
</comment>
<proteinExistence type="inferred from homology"/>